<feature type="transmembrane region" description="Helical" evidence="5">
    <location>
        <begin position="109"/>
        <end position="131"/>
    </location>
</feature>
<dbReference type="RefSeq" id="WP_377850895.1">
    <property type="nucleotide sequence ID" value="NZ_JBHLZU010000006.1"/>
</dbReference>
<evidence type="ECO:0000256" key="3">
    <source>
        <dbReference type="ARBA" id="ARBA00022989"/>
    </source>
</evidence>
<keyword evidence="3 5" id="KW-1133">Transmembrane helix</keyword>
<accession>A0ABV5ZS92</accession>
<gene>
    <name evidence="7" type="ORF">ACFFQA_07295</name>
</gene>
<feature type="transmembrane region" description="Helical" evidence="5">
    <location>
        <begin position="48"/>
        <end position="65"/>
    </location>
</feature>
<feature type="transmembrane region" description="Helical" evidence="5">
    <location>
        <begin position="71"/>
        <end position="89"/>
    </location>
</feature>
<evidence type="ECO:0000256" key="5">
    <source>
        <dbReference type="SAM" id="Phobius"/>
    </source>
</evidence>
<evidence type="ECO:0000256" key="2">
    <source>
        <dbReference type="ARBA" id="ARBA00022692"/>
    </source>
</evidence>
<dbReference type="Proteomes" id="UP001589693">
    <property type="component" value="Unassembled WGS sequence"/>
</dbReference>
<feature type="transmembrane region" description="Helical" evidence="5">
    <location>
        <begin position="6"/>
        <end position="24"/>
    </location>
</feature>
<dbReference type="EMBL" id="JBHLZU010000006">
    <property type="protein sequence ID" value="MFB9903738.1"/>
    <property type="molecule type" value="Genomic_DNA"/>
</dbReference>
<dbReference type="InterPro" id="IPR009908">
    <property type="entry name" value="Methylamine_util_MauE"/>
</dbReference>
<keyword evidence="8" id="KW-1185">Reference proteome</keyword>
<proteinExistence type="predicted"/>
<feature type="domain" description="Methylamine utilisation protein MauE" evidence="6">
    <location>
        <begin position="7"/>
        <end position="127"/>
    </location>
</feature>
<comment type="subcellular location">
    <subcellularLocation>
        <location evidence="1">Membrane</location>
        <topology evidence="1">Multi-pass membrane protein</topology>
    </subcellularLocation>
</comment>
<name>A0ABV5ZS92_9PSEU</name>
<reference evidence="7 8" key="1">
    <citation type="submission" date="2024-09" db="EMBL/GenBank/DDBJ databases">
        <authorList>
            <person name="Sun Q."/>
            <person name="Mori K."/>
        </authorList>
    </citation>
    <scope>NUCLEOTIDE SEQUENCE [LARGE SCALE GENOMIC DNA]</scope>
    <source>
        <strain evidence="7 8">TBRC 7907</strain>
    </source>
</reference>
<evidence type="ECO:0000313" key="7">
    <source>
        <dbReference type="EMBL" id="MFB9903738.1"/>
    </source>
</evidence>
<evidence type="ECO:0000256" key="4">
    <source>
        <dbReference type="ARBA" id="ARBA00023136"/>
    </source>
</evidence>
<keyword evidence="4 5" id="KW-0472">Membrane</keyword>
<evidence type="ECO:0000259" key="6">
    <source>
        <dbReference type="Pfam" id="PF07291"/>
    </source>
</evidence>
<sequence length="266" mass="28708">MLLSSQVFVVAVVLAWTGGVKLFGRSPELAARRTALDRLVGKGRELTAYRAVGVVELTLAFTLALPPAEPAEAAAATLLALGFVGYLLYARQVRPESDCGCMGGRGGPIGWRTLSRAGLLVLVSALAVGAGGEPGSALVVLAEVLLFVALSAELDRYWLIPLRRLRIRLSHPLAGLPERVPLEAGVEQVERSDAYRAVAALLRSDVRDTWTEGGWRFLSYSARYQDRAATVVFAVPGERFSPEDVRAALVDEHSEETLWRFEPVAA</sequence>
<dbReference type="Pfam" id="PF07291">
    <property type="entry name" value="MauE"/>
    <property type="match status" value="1"/>
</dbReference>
<protein>
    <submittedName>
        <fullName evidence="7">MauE/DoxX family redox-associated membrane protein</fullName>
    </submittedName>
</protein>
<organism evidence="7 8">
    <name type="scientific">Allokutzneria oryzae</name>
    <dbReference type="NCBI Taxonomy" id="1378989"/>
    <lineage>
        <taxon>Bacteria</taxon>
        <taxon>Bacillati</taxon>
        <taxon>Actinomycetota</taxon>
        <taxon>Actinomycetes</taxon>
        <taxon>Pseudonocardiales</taxon>
        <taxon>Pseudonocardiaceae</taxon>
        <taxon>Allokutzneria</taxon>
    </lineage>
</organism>
<comment type="caution">
    <text evidence="7">The sequence shown here is derived from an EMBL/GenBank/DDBJ whole genome shotgun (WGS) entry which is preliminary data.</text>
</comment>
<evidence type="ECO:0000313" key="8">
    <source>
        <dbReference type="Proteomes" id="UP001589693"/>
    </source>
</evidence>
<keyword evidence="2 5" id="KW-0812">Transmembrane</keyword>
<evidence type="ECO:0000256" key="1">
    <source>
        <dbReference type="ARBA" id="ARBA00004141"/>
    </source>
</evidence>